<feature type="domain" description="Retroviral polymerase SH3-like" evidence="3">
    <location>
        <begin position="325"/>
        <end position="355"/>
    </location>
</feature>
<feature type="region of interest" description="Disordered" evidence="1">
    <location>
        <begin position="153"/>
        <end position="180"/>
    </location>
</feature>
<dbReference type="Pfam" id="PF13976">
    <property type="entry name" value="gag_pre-integrs"/>
    <property type="match status" value="1"/>
</dbReference>
<dbReference type="OrthoDB" id="6779891at2759"/>
<dbReference type="AlphaFoldDB" id="A0A8K0CKR1"/>
<feature type="compositionally biased region" description="Basic and acidic residues" evidence="1">
    <location>
        <begin position="370"/>
        <end position="387"/>
    </location>
</feature>
<proteinExistence type="predicted"/>
<reference evidence="4" key="1">
    <citation type="submission" date="2019-08" db="EMBL/GenBank/DDBJ databases">
        <title>The genome of the North American firefly Photinus pyralis.</title>
        <authorList>
            <consortium name="Photinus pyralis genome working group"/>
            <person name="Fallon T.R."/>
            <person name="Sander Lower S.E."/>
            <person name="Weng J.-K."/>
        </authorList>
    </citation>
    <scope>NUCLEOTIDE SEQUENCE</scope>
    <source>
        <strain evidence="4">TRF0915ILg1</strain>
        <tissue evidence="4">Whole body</tissue>
    </source>
</reference>
<evidence type="ECO:0000259" key="3">
    <source>
        <dbReference type="Pfam" id="PF25597"/>
    </source>
</evidence>
<evidence type="ECO:0000259" key="2">
    <source>
        <dbReference type="Pfam" id="PF13976"/>
    </source>
</evidence>
<dbReference type="InterPro" id="IPR025724">
    <property type="entry name" value="GAG-pre-integrase_dom"/>
</dbReference>
<dbReference type="Proteomes" id="UP000801492">
    <property type="component" value="Unassembled WGS sequence"/>
</dbReference>
<evidence type="ECO:0008006" key="6">
    <source>
        <dbReference type="Google" id="ProtNLM"/>
    </source>
</evidence>
<evidence type="ECO:0000256" key="1">
    <source>
        <dbReference type="SAM" id="MobiDB-lite"/>
    </source>
</evidence>
<sequence length="394" mass="45585">MTGGEERYYISSFDGNNFNNWKFRLRVLLEKKNCLEWLDGMDSFYNIIDSDDAAAKAVKTKQIQDFLKKDRKCKSIITQSVADRHLEYIKDKHTAKEMWAALQNTFERKGIRNQLLLRKQLLQLKLEERGILNSHFLTFDSICHNCGQERHKRSECRRKEHTDSGKRNANNTVSGKSKNGIGFKPDLGNGNCVTILNWFLDLGATDHMTNSECYFAETWELQQEIKISVAKCGEGITARKARNVRGCLVVNDTKTTNANLSLHEKEDLWHKRYGHIGNESLQKIINFDMVNGIEMLNIKNTEKYETCIYDICGPVTPEACNGYAVKGYRLWNPQTGTIINGRDVIFVENEFMFNDSIHIDESFEEEEREVEVRTDEESGKVESARNTRERRRPT</sequence>
<feature type="compositionally biased region" description="Polar residues" evidence="1">
    <location>
        <begin position="167"/>
        <end position="177"/>
    </location>
</feature>
<evidence type="ECO:0000313" key="4">
    <source>
        <dbReference type="EMBL" id="KAF2886841.1"/>
    </source>
</evidence>
<dbReference type="Pfam" id="PF14223">
    <property type="entry name" value="Retrotran_gag_2"/>
    <property type="match status" value="1"/>
</dbReference>
<dbReference type="InterPro" id="IPR057670">
    <property type="entry name" value="SH3_retrovirus"/>
</dbReference>
<name>A0A8K0CKR1_IGNLU</name>
<organism evidence="4 5">
    <name type="scientific">Ignelater luminosus</name>
    <name type="common">Cucubano</name>
    <name type="synonym">Pyrophorus luminosus</name>
    <dbReference type="NCBI Taxonomy" id="2038154"/>
    <lineage>
        <taxon>Eukaryota</taxon>
        <taxon>Metazoa</taxon>
        <taxon>Ecdysozoa</taxon>
        <taxon>Arthropoda</taxon>
        <taxon>Hexapoda</taxon>
        <taxon>Insecta</taxon>
        <taxon>Pterygota</taxon>
        <taxon>Neoptera</taxon>
        <taxon>Endopterygota</taxon>
        <taxon>Coleoptera</taxon>
        <taxon>Polyphaga</taxon>
        <taxon>Elateriformia</taxon>
        <taxon>Elateroidea</taxon>
        <taxon>Elateridae</taxon>
        <taxon>Agrypninae</taxon>
        <taxon>Pyrophorini</taxon>
        <taxon>Ignelater</taxon>
    </lineage>
</organism>
<feature type="compositionally biased region" description="Basic and acidic residues" evidence="1">
    <location>
        <begin position="157"/>
        <end position="166"/>
    </location>
</feature>
<comment type="caution">
    <text evidence="4">The sequence shown here is derived from an EMBL/GenBank/DDBJ whole genome shotgun (WGS) entry which is preliminary data.</text>
</comment>
<keyword evidence="5" id="KW-1185">Reference proteome</keyword>
<feature type="region of interest" description="Disordered" evidence="1">
    <location>
        <begin position="364"/>
        <end position="394"/>
    </location>
</feature>
<protein>
    <recommendedName>
        <fullName evidence="6">Copia protein</fullName>
    </recommendedName>
</protein>
<dbReference type="Pfam" id="PF25597">
    <property type="entry name" value="SH3_retrovirus"/>
    <property type="match status" value="1"/>
</dbReference>
<evidence type="ECO:0000313" key="5">
    <source>
        <dbReference type="Proteomes" id="UP000801492"/>
    </source>
</evidence>
<feature type="domain" description="GAG-pre-integrase" evidence="2">
    <location>
        <begin position="264"/>
        <end position="308"/>
    </location>
</feature>
<dbReference type="EMBL" id="VTPC01086188">
    <property type="protein sequence ID" value="KAF2886841.1"/>
    <property type="molecule type" value="Genomic_DNA"/>
</dbReference>
<gene>
    <name evidence="4" type="ORF">ILUMI_19330</name>
</gene>
<accession>A0A8K0CKR1</accession>